<keyword evidence="3" id="KW-1185">Reference proteome</keyword>
<protein>
    <submittedName>
        <fullName evidence="2">Uncharacterized protein</fullName>
    </submittedName>
</protein>
<dbReference type="AlphaFoldDB" id="A0A0C2H2Q9"/>
<reference evidence="2 3" key="1">
    <citation type="submission" date="2013-12" db="EMBL/GenBank/DDBJ databases">
        <title>Draft genome of the parsitic nematode Ancylostoma duodenale.</title>
        <authorList>
            <person name="Mitreva M."/>
        </authorList>
    </citation>
    <scope>NUCLEOTIDE SEQUENCE [LARGE SCALE GENOMIC DNA]</scope>
    <source>
        <strain evidence="2 3">Zhejiang</strain>
    </source>
</reference>
<dbReference type="EMBL" id="KN728465">
    <property type="protein sequence ID" value="KIH63736.1"/>
    <property type="molecule type" value="Genomic_DNA"/>
</dbReference>
<dbReference type="Proteomes" id="UP000054047">
    <property type="component" value="Unassembled WGS sequence"/>
</dbReference>
<evidence type="ECO:0000313" key="2">
    <source>
        <dbReference type="EMBL" id="KIH63736.1"/>
    </source>
</evidence>
<feature type="region of interest" description="Disordered" evidence="1">
    <location>
        <begin position="1"/>
        <end position="212"/>
    </location>
</feature>
<feature type="compositionally biased region" description="Basic and acidic residues" evidence="1">
    <location>
        <begin position="189"/>
        <end position="203"/>
    </location>
</feature>
<proteinExistence type="predicted"/>
<feature type="compositionally biased region" description="Polar residues" evidence="1">
    <location>
        <begin position="108"/>
        <end position="150"/>
    </location>
</feature>
<sequence length="246" mass="26561">MSPLYTAASTPSATAAHPPPSPLAAASPSVSQPAPIPSPRASQQRKTSLDAVVGKLKTSSAPQSTPPAKRSVFNDLYDDGTESPPPPEERISSASTATSTPFQATTTVNASPVQPPVTITTPASTSSPRVSETVRDQSASNDSFQNTTPTVKIEGASKLILKIPKVPSRSSPSVETQKTKSIPMQPMPKLEKQEKKRDKEKKEGHKKYRTSTKRFHSILEASWWKVIRRKHHKKSTCGQKTLFMPG</sequence>
<name>A0A0C2H2Q9_9BILA</name>
<dbReference type="OrthoDB" id="5876328at2759"/>
<evidence type="ECO:0000313" key="3">
    <source>
        <dbReference type="Proteomes" id="UP000054047"/>
    </source>
</evidence>
<feature type="compositionally biased region" description="Low complexity" evidence="1">
    <location>
        <begin position="92"/>
        <end position="107"/>
    </location>
</feature>
<feature type="compositionally biased region" description="Low complexity" evidence="1">
    <location>
        <begin position="23"/>
        <end position="33"/>
    </location>
</feature>
<accession>A0A0C2H2Q9</accession>
<feature type="compositionally biased region" description="Low complexity" evidence="1">
    <location>
        <begin position="1"/>
        <end position="16"/>
    </location>
</feature>
<evidence type="ECO:0000256" key="1">
    <source>
        <dbReference type="SAM" id="MobiDB-lite"/>
    </source>
</evidence>
<feature type="compositionally biased region" description="Polar residues" evidence="1">
    <location>
        <begin position="168"/>
        <end position="182"/>
    </location>
</feature>
<organism evidence="2 3">
    <name type="scientific">Ancylostoma duodenale</name>
    <dbReference type="NCBI Taxonomy" id="51022"/>
    <lineage>
        <taxon>Eukaryota</taxon>
        <taxon>Metazoa</taxon>
        <taxon>Ecdysozoa</taxon>
        <taxon>Nematoda</taxon>
        <taxon>Chromadorea</taxon>
        <taxon>Rhabditida</taxon>
        <taxon>Rhabditina</taxon>
        <taxon>Rhabditomorpha</taxon>
        <taxon>Strongyloidea</taxon>
        <taxon>Ancylostomatidae</taxon>
        <taxon>Ancylostomatinae</taxon>
        <taxon>Ancylostoma</taxon>
    </lineage>
</organism>
<gene>
    <name evidence="2" type="ORF">ANCDUO_05960</name>
</gene>